<comment type="caution">
    <text evidence="2">The sequence shown here is derived from an EMBL/GenBank/DDBJ whole genome shotgun (WGS) entry which is preliminary data.</text>
</comment>
<gene>
    <name evidence="2" type="ORF">F5X68DRAFT_29026</name>
</gene>
<accession>A0A9P8VKG1</accession>
<dbReference type="OrthoDB" id="262547at2759"/>
<protein>
    <submittedName>
        <fullName evidence="2">Alpha-1,3-mannosyltransferase CMT1</fullName>
    </submittedName>
</protein>
<feature type="region of interest" description="Disordered" evidence="1">
    <location>
        <begin position="45"/>
        <end position="75"/>
    </location>
</feature>
<dbReference type="PANTHER" id="PTHR34144">
    <property type="entry name" value="CHROMOSOME 8, WHOLE GENOME SHOTGUN SEQUENCE"/>
    <property type="match status" value="1"/>
</dbReference>
<evidence type="ECO:0000313" key="2">
    <source>
        <dbReference type="EMBL" id="KAH6695172.1"/>
    </source>
</evidence>
<dbReference type="InterPro" id="IPR021047">
    <property type="entry name" value="Mannosyltransferase_CMT1"/>
</dbReference>
<reference evidence="2" key="1">
    <citation type="journal article" date="2021" name="Nat. Commun.">
        <title>Genetic determinants of endophytism in the Arabidopsis root mycobiome.</title>
        <authorList>
            <person name="Mesny F."/>
            <person name="Miyauchi S."/>
            <person name="Thiergart T."/>
            <person name="Pickel B."/>
            <person name="Atanasova L."/>
            <person name="Karlsson M."/>
            <person name="Huettel B."/>
            <person name="Barry K.W."/>
            <person name="Haridas S."/>
            <person name="Chen C."/>
            <person name="Bauer D."/>
            <person name="Andreopoulos W."/>
            <person name="Pangilinan J."/>
            <person name="LaButti K."/>
            <person name="Riley R."/>
            <person name="Lipzen A."/>
            <person name="Clum A."/>
            <person name="Drula E."/>
            <person name="Henrissat B."/>
            <person name="Kohler A."/>
            <person name="Grigoriev I.V."/>
            <person name="Martin F.M."/>
            <person name="Hacquard S."/>
        </authorList>
    </citation>
    <scope>NUCLEOTIDE SEQUENCE</scope>
    <source>
        <strain evidence="2">MPI-SDFR-AT-0117</strain>
    </source>
</reference>
<keyword evidence="3" id="KW-1185">Reference proteome</keyword>
<sequence length="454" mass="49514">MHRDRRLLILIVPVLCFLLLATGLYLGQDHLSRITKLHIPFLSKGDTNEESKPAPSIAASTSTPTPTPTPPAEAPLSGIKDGAILSAERITPYVAAILDFSTAKGDHLQCPPLNETRYESLKSSESPDITPSIAYFFALDLRNCRALLPRLLSSIVQAARFLGPDNCALSIVEGNSPDGTGDILAALGAHLRAIGMAYHFQTSDINPSKGSRIPKLAALRNLALAPLIDANSTIKATPETTVLFINDVAACAEDLLELALQRRRLGADMTCAMDWTYVGPDPTFYDVWVARGINGDSFFEIPQDGSWDRAWHLFWNDPSSKARLAATRPFQVFSCWNGATAFSAGPLLGPKGIRFRDIREGECGQGEPQIFCKDLWYKGHGKIAVVPSINLEYSNDAGKKVKALKGFTSDLVRLQDPAGDAIDWVGPPENVKCMQGWQNQFWRPWNETLGASVG</sequence>
<feature type="compositionally biased region" description="Low complexity" evidence="1">
    <location>
        <begin position="53"/>
        <end position="64"/>
    </location>
</feature>
<organism evidence="2 3">
    <name type="scientific">Plectosphaerella plurivora</name>
    <dbReference type="NCBI Taxonomy" id="936078"/>
    <lineage>
        <taxon>Eukaryota</taxon>
        <taxon>Fungi</taxon>
        <taxon>Dikarya</taxon>
        <taxon>Ascomycota</taxon>
        <taxon>Pezizomycotina</taxon>
        <taxon>Sordariomycetes</taxon>
        <taxon>Hypocreomycetidae</taxon>
        <taxon>Glomerellales</taxon>
        <taxon>Plectosphaerellaceae</taxon>
        <taxon>Plectosphaerella</taxon>
    </lineage>
</organism>
<dbReference type="EMBL" id="JAGSXJ010000002">
    <property type="protein sequence ID" value="KAH6695172.1"/>
    <property type="molecule type" value="Genomic_DNA"/>
</dbReference>
<evidence type="ECO:0000256" key="1">
    <source>
        <dbReference type="SAM" id="MobiDB-lite"/>
    </source>
</evidence>
<dbReference type="Pfam" id="PF11735">
    <property type="entry name" value="CAP59_mtransfer"/>
    <property type="match status" value="1"/>
</dbReference>
<proteinExistence type="predicted"/>
<name>A0A9P8VKG1_9PEZI</name>
<evidence type="ECO:0000313" key="3">
    <source>
        <dbReference type="Proteomes" id="UP000770015"/>
    </source>
</evidence>
<dbReference type="AlphaFoldDB" id="A0A9P8VKG1"/>
<dbReference type="PANTHER" id="PTHR34144:SF5">
    <property type="entry name" value="ALPHA-1,3-MANNOSYLTRANSFERASE CMT1"/>
    <property type="match status" value="1"/>
</dbReference>
<dbReference type="Proteomes" id="UP000770015">
    <property type="component" value="Unassembled WGS sequence"/>
</dbReference>